<reference evidence="1" key="1">
    <citation type="submission" date="2019-04" db="EMBL/GenBank/DDBJ databases">
        <title>Genome assembly of Zosterops borbonicus 15179.</title>
        <authorList>
            <person name="Leroy T."/>
            <person name="Anselmetti Y."/>
            <person name="Tilak M.-K."/>
            <person name="Nabholz B."/>
        </authorList>
    </citation>
    <scope>NUCLEOTIDE SEQUENCE</scope>
    <source>
        <strain evidence="1">HGM_15179</strain>
        <tissue evidence="1">Muscle</tissue>
    </source>
</reference>
<name>A0A8K1GVP8_9PASS</name>
<sequence>NYLTPRARKVNSLGCPISIRNLMHEWTREEEERRTPKTYRSSGWQGQVFFGLRWNCGSWTSDVI</sequence>
<organism evidence="1 2">
    <name type="scientific">Zosterops borbonicus</name>
    <dbReference type="NCBI Taxonomy" id="364589"/>
    <lineage>
        <taxon>Eukaryota</taxon>
        <taxon>Metazoa</taxon>
        <taxon>Chordata</taxon>
        <taxon>Craniata</taxon>
        <taxon>Vertebrata</taxon>
        <taxon>Euteleostomi</taxon>
        <taxon>Archelosauria</taxon>
        <taxon>Archosauria</taxon>
        <taxon>Dinosauria</taxon>
        <taxon>Saurischia</taxon>
        <taxon>Theropoda</taxon>
        <taxon>Coelurosauria</taxon>
        <taxon>Aves</taxon>
        <taxon>Neognathae</taxon>
        <taxon>Neoaves</taxon>
        <taxon>Telluraves</taxon>
        <taxon>Australaves</taxon>
        <taxon>Passeriformes</taxon>
        <taxon>Sylvioidea</taxon>
        <taxon>Zosteropidae</taxon>
        <taxon>Zosterops</taxon>
    </lineage>
</organism>
<dbReference type="Proteomes" id="UP000796761">
    <property type="component" value="Unassembled WGS sequence"/>
</dbReference>
<proteinExistence type="predicted"/>
<feature type="non-terminal residue" evidence="1">
    <location>
        <position position="64"/>
    </location>
</feature>
<dbReference type="AlphaFoldDB" id="A0A8K1GVP8"/>
<comment type="caution">
    <text evidence="1">The sequence shown here is derived from an EMBL/GenBank/DDBJ whole genome shotgun (WGS) entry which is preliminary data.</text>
</comment>
<evidence type="ECO:0000313" key="2">
    <source>
        <dbReference type="Proteomes" id="UP000796761"/>
    </source>
</evidence>
<accession>A0A8K1GVP8</accession>
<gene>
    <name evidence="1" type="ORF">HGM15179_001488</name>
</gene>
<evidence type="ECO:0000313" key="1">
    <source>
        <dbReference type="EMBL" id="TRZ25677.1"/>
    </source>
</evidence>
<feature type="non-terminal residue" evidence="1">
    <location>
        <position position="1"/>
    </location>
</feature>
<keyword evidence="2" id="KW-1185">Reference proteome</keyword>
<protein>
    <submittedName>
        <fullName evidence="1">Uncharacterized protein</fullName>
    </submittedName>
</protein>
<dbReference type="EMBL" id="SWJQ01000023">
    <property type="protein sequence ID" value="TRZ25677.1"/>
    <property type="molecule type" value="Genomic_DNA"/>
</dbReference>